<feature type="region of interest" description="Disordered" evidence="1">
    <location>
        <begin position="15"/>
        <end position="39"/>
    </location>
</feature>
<name>A0A1A8XJD3_9PROT</name>
<evidence type="ECO:0000256" key="1">
    <source>
        <dbReference type="SAM" id="MobiDB-lite"/>
    </source>
</evidence>
<evidence type="ECO:0000313" key="2">
    <source>
        <dbReference type="EMBL" id="SBT04497.1"/>
    </source>
</evidence>
<organism evidence="2 3">
    <name type="scientific">Candidatus Accumulibacter aalborgensis</name>
    <dbReference type="NCBI Taxonomy" id="1860102"/>
    <lineage>
        <taxon>Bacteria</taxon>
        <taxon>Pseudomonadati</taxon>
        <taxon>Pseudomonadota</taxon>
        <taxon>Betaproteobacteria</taxon>
        <taxon>Candidatus Accumulibacter</taxon>
    </lineage>
</organism>
<keyword evidence="3" id="KW-1185">Reference proteome</keyword>
<sequence>MRSLRASGDFEDYMAFHHRQERQRNYVSPPQNDDIKLAA</sequence>
<proteinExistence type="predicted"/>
<gene>
    <name evidence="2" type="ORF">ACCAA_1480003</name>
</gene>
<accession>A0A1A8XJD3</accession>
<reference evidence="2 3" key="1">
    <citation type="submission" date="2016-06" db="EMBL/GenBank/DDBJ databases">
        <authorList>
            <person name="Kjaerup R.B."/>
            <person name="Dalgaard T.S."/>
            <person name="Juul-Madsen H.R."/>
        </authorList>
    </citation>
    <scope>NUCLEOTIDE SEQUENCE [LARGE SCALE GENOMIC DNA]</scope>
    <source>
        <strain evidence="2">3</strain>
    </source>
</reference>
<dbReference type="EMBL" id="FLQX01000055">
    <property type="protein sequence ID" value="SBT04497.1"/>
    <property type="molecule type" value="Genomic_DNA"/>
</dbReference>
<evidence type="ECO:0000313" key="3">
    <source>
        <dbReference type="Proteomes" id="UP000199169"/>
    </source>
</evidence>
<protein>
    <submittedName>
        <fullName evidence="2">Uncharacterized protein</fullName>
    </submittedName>
</protein>
<dbReference type="Proteomes" id="UP000199169">
    <property type="component" value="Unassembled WGS sequence"/>
</dbReference>
<dbReference type="AlphaFoldDB" id="A0A1A8XJD3"/>